<sequence length="861" mass="92653">MGTGARASSARALAACSWSSGAIGLYFWNSVGVWSPCWDSSNIPSSSKSKEGRQGEGRGLFVGGMSGGRFEFDDGGAYCGGWEGGKAHGHGICTGPKGQGEFSGSWNYGFEVVGVYTWPSGNTYEGYWSQGKRHGLGVETKGHWIYKGEWTHGFKGRYGTRISQGSGAKYEGTWNNGLQDGYGTETYADGGTFQGQFTGGMRHGYGVRQSVPYGMAAVVCSPLRNSLSSLRSEHSNGTLLQHDIPIITATNASGQEAPVNSPMPLGPSRGGFALTLQVDPEMVKPKKTGLFRRSSFLGKLKKSDSRTSLSSQKSKISFLRSESALSSASDANSTISLGESEGEGEGLSFPPVEADIDVTTTEVYMGEWKNDKRSGYGISERSSGLKYEGEWLNNQRHGYGCTTFAEGGKEEGKYVNNMLVKSVKKKVIQLKGTKIKQKVERSVEGAQRAAAIAKQKAEIANSRTAHAKSKGDAAEQAAIAANNESSIARVVARELSPSFHQPGPEYMKKRALQEVAESNENMETGIHEPMLSEDSLPTPPESPFLNEMESLRPSSTSPPTPSPTPVIVPQAPSREDANLLSPSGWNGDRASRGSGSKGSSRAGSRPNSRPTTPATVPTPEPPPEDRPASVSKVPSRTPSRQSAKAEQGSDMEIKALQKTDLEPKVADPAPVKPVRNSLILPSNEEEPPRTAPKLAPRAVTPEPKAVEVKHKAETRELENERPASKTESKPGSSADVREERKFVNKIEPKPATKREPSPVPKPEPKPLPKPEPKPAAKPKREPSPVPKLEPKPLPKPEPKPVVKPVAKVEAKNEIKQRSLVKVPSEMTQTSVELEESPNTIMICMVIFLNIGLAILFVHILS</sequence>
<dbReference type="InterPro" id="IPR017191">
    <property type="entry name" value="Junctophilin"/>
</dbReference>
<dbReference type="GO" id="GO:0016529">
    <property type="term" value="C:sarcoplasmic reticulum"/>
    <property type="evidence" value="ECO:0007669"/>
    <property type="project" value="TreeGrafter"/>
</dbReference>
<keyword evidence="6 12" id="KW-0812">Transmembrane</keyword>
<dbReference type="EMBL" id="SRMA01026039">
    <property type="protein sequence ID" value="TRY88524.1"/>
    <property type="molecule type" value="Genomic_DNA"/>
</dbReference>
<dbReference type="PRINTS" id="PR01217">
    <property type="entry name" value="PRICHEXTENSN"/>
</dbReference>
<feature type="transmembrane region" description="Helical" evidence="12">
    <location>
        <begin position="839"/>
        <end position="860"/>
    </location>
</feature>
<dbReference type="InterPro" id="IPR003409">
    <property type="entry name" value="MORN"/>
</dbReference>
<feature type="compositionally biased region" description="Basic and acidic residues" evidence="11">
    <location>
        <begin position="735"/>
        <end position="808"/>
    </location>
</feature>
<dbReference type="FunFam" id="2.20.110.10:FF:000001">
    <property type="entry name" value="Junctophilin"/>
    <property type="match status" value="1"/>
</dbReference>
<keyword evidence="8" id="KW-0256">Endoplasmic reticulum</keyword>
<keyword evidence="4" id="KW-1003">Cell membrane</keyword>
<keyword evidence="7" id="KW-0677">Repeat</keyword>
<evidence type="ECO:0008006" key="15">
    <source>
        <dbReference type="Google" id="ProtNLM"/>
    </source>
</evidence>
<evidence type="ECO:0000256" key="12">
    <source>
        <dbReference type="SAM" id="Phobius"/>
    </source>
</evidence>
<keyword evidence="9 12" id="KW-1133">Transmembrane helix</keyword>
<comment type="caution">
    <text evidence="13">The sequence shown here is derived from an EMBL/GenBank/DDBJ whole genome shotgun (WGS) entry which is preliminary data.</text>
</comment>
<feature type="region of interest" description="Disordered" evidence="11">
    <location>
        <begin position="527"/>
        <end position="808"/>
    </location>
</feature>
<evidence type="ECO:0000256" key="10">
    <source>
        <dbReference type="ARBA" id="ARBA00023136"/>
    </source>
</evidence>
<dbReference type="GO" id="GO:0005886">
    <property type="term" value="C:plasma membrane"/>
    <property type="evidence" value="ECO:0007669"/>
    <property type="project" value="UniProtKB-SubCell"/>
</dbReference>
<evidence type="ECO:0000256" key="1">
    <source>
        <dbReference type="ARBA" id="ARBA00004163"/>
    </source>
</evidence>
<keyword evidence="5" id="KW-0597">Phosphoprotein</keyword>
<evidence type="ECO:0000256" key="6">
    <source>
        <dbReference type="ARBA" id="ARBA00022692"/>
    </source>
</evidence>
<evidence type="ECO:0000256" key="5">
    <source>
        <dbReference type="ARBA" id="ARBA00022553"/>
    </source>
</evidence>
<protein>
    <recommendedName>
        <fullName evidence="15">Junctophilin</fullName>
    </recommendedName>
</protein>
<comment type="subcellular location">
    <subcellularLocation>
        <location evidence="2">Cell membrane</location>
        <topology evidence="2">Peripheral membrane protein</topology>
    </subcellularLocation>
    <subcellularLocation>
        <location evidence="1">Endoplasmic reticulum membrane</location>
        <topology evidence="1">Single-pass type IV membrane protein</topology>
    </subcellularLocation>
</comment>
<evidence type="ECO:0000256" key="9">
    <source>
        <dbReference type="ARBA" id="ARBA00022989"/>
    </source>
</evidence>
<dbReference type="Proteomes" id="UP000316079">
    <property type="component" value="Unassembled WGS sequence"/>
</dbReference>
<dbReference type="FunFam" id="2.20.110.10:FF:000003">
    <property type="entry name" value="Junctophilin"/>
    <property type="match status" value="1"/>
</dbReference>
<evidence type="ECO:0000256" key="11">
    <source>
        <dbReference type="SAM" id="MobiDB-lite"/>
    </source>
</evidence>
<name>A0A553QF10_9TELE</name>
<evidence type="ECO:0000256" key="8">
    <source>
        <dbReference type="ARBA" id="ARBA00022824"/>
    </source>
</evidence>
<feature type="compositionally biased region" description="Basic and acidic residues" evidence="11">
    <location>
        <begin position="651"/>
        <end position="665"/>
    </location>
</feature>
<feature type="compositionally biased region" description="Pro residues" evidence="11">
    <location>
        <begin position="556"/>
        <end position="566"/>
    </location>
</feature>
<dbReference type="OrthoDB" id="284854at2759"/>
<proteinExistence type="inferred from homology"/>
<comment type="similarity">
    <text evidence="3">Belongs to the junctophilin family.</text>
</comment>
<evidence type="ECO:0000313" key="14">
    <source>
        <dbReference type="Proteomes" id="UP000316079"/>
    </source>
</evidence>
<dbReference type="SUPFAM" id="SSF82185">
    <property type="entry name" value="Histone H3 K4-specific methyltransferase SET7/9 N-terminal domain"/>
    <property type="match status" value="2"/>
</dbReference>
<dbReference type="STRING" id="623744.A0A553QF10"/>
<dbReference type="PANTHER" id="PTHR23085:SF26">
    <property type="entry name" value="JUNCTOPHILIN-2"/>
    <property type="match status" value="1"/>
</dbReference>
<reference evidence="13 14" key="1">
    <citation type="journal article" date="2019" name="Sci. Data">
        <title>Hybrid genome assembly and annotation of Danionella translucida.</title>
        <authorList>
            <person name="Kadobianskyi M."/>
            <person name="Schulze L."/>
            <person name="Schuelke M."/>
            <person name="Judkewitz B."/>
        </authorList>
    </citation>
    <scope>NUCLEOTIDE SEQUENCE [LARGE SCALE GENOMIC DNA]</scope>
    <source>
        <strain evidence="13 14">Bolton</strain>
    </source>
</reference>
<dbReference type="SMART" id="SM00698">
    <property type="entry name" value="MORN"/>
    <property type="match status" value="6"/>
</dbReference>
<keyword evidence="14" id="KW-1185">Reference proteome</keyword>
<evidence type="ECO:0000256" key="3">
    <source>
        <dbReference type="ARBA" id="ARBA00008599"/>
    </source>
</evidence>
<dbReference type="Gene3D" id="2.20.110.10">
    <property type="entry name" value="Histone H3 K4-specific methyltransferase SET7/9 N-terminal domain"/>
    <property type="match status" value="1"/>
</dbReference>
<evidence type="ECO:0000256" key="7">
    <source>
        <dbReference type="ARBA" id="ARBA00022737"/>
    </source>
</evidence>
<feature type="compositionally biased region" description="Polar residues" evidence="11">
    <location>
        <begin position="632"/>
        <end position="644"/>
    </location>
</feature>
<organism evidence="13 14">
    <name type="scientific">Danionella cerebrum</name>
    <dbReference type="NCBI Taxonomy" id="2873325"/>
    <lineage>
        <taxon>Eukaryota</taxon>
        <taxon>Metazoa</taxon>
        <taxon>Chordata</taxon>
        <taxon>Craniata</taxon>
        <taxon>Vertebrata</taxon>
        <taxon>Euteleostomi</taxon>
        <taxon>Actinopterygii</taxon>
        <taxon>Neopterygii</taxon>
        <taxon>Teleostei</taxon>
        <taxon>Ostariophysi</taxon>
        <taxon>Cypriniformes</taxon>
        <taxon>Danionidae</taxon>
        <taxon>Danioninae</taxon>
        <taxon>Danionella</taxon>
    </lineage>
</organism>
<evidence type="ECO:0000313" key="13">
    <source>
        <dbReference type="EMBL" id="TRY88524.1"/>
    </source>
</evidence>
<dbReference type="GO" id="GO:0030314">
    <property type="term" value="C:junctional membrane complex"/>
    <property type="evidence" value="ECO:0007669"/>
    <property type="project" value="InterPro"/>
</dbReference>
<feature type="region of interest" description="Disordered" evidence="11">
    <location>
        <begin position="329"/>
        <end position="352"/>
    </location>
</feature>
<evidence type="ECO:0000256" key="2">
    <source>
        <dbReference type="ARBA" id="ARBA00004202"/>
    </source>
</evidence>
<feature type="compositionally biased region" description="Basic and acidic residues" evidence="11">
    <location>
        <begin position="704"/>
        <end position="728"/>
    </location>
</feature>
<dbReference type="AlphaFoldDB" id="A0A553QF10"/>
<evidence type="ECO:0000256" key="4">
    <source>
        <dbReference type="ARBA" id="ARBA00022475"/>
    </source>
</evidence>
<gene>
    <name evidence="13" type="ORF">DNTS_014075</name>
</gene>
<keyword evidence="10 12" id="KW-0472">Membrane</keyword>
<dbReference type="Pfam" id="PF02493">
    <property type="entry name" value="MORN"/>
    <property type="match status" value="8"/>
</dbReference>
<feature type="compositionally biased region" description="Low complexity" evidence="11">
    <location>
        <begin position="592"/>
        <end position="615"/>
    </location>
</feature>
<accession>A0A553QF10</accession>
<dbReference type="PANTHER" id="PTHR23085">
    <property type="entry name" value="GH28348P"/>
    <property type="match status" value="1"/>
</dbReference>
<dbReference type="GO" id="GO:0005789">
    <property type="term" value="C:endoplasmic reticulum membrane"/>
    <property type="evidence" value="ECO:0007669"/>
    <property type="project" value="UniProtKB-SubCell"/>
</dbReference>